<accession>A0A9D7SIY3</accession>
<evidence type="ECO:0000313" key="2">
    <source>
        <dbReference type="EMBL" id="MBK9797322.1"/>
    </source>
</evidence>
<dbReference type="EMBL" id="JADKIO010000009">
    <property type="protein sequence ID" value="MBK9797322.1"/>
    <property type="molecule type" value="Genomic_DNA"/>
</dbReference>
<proteinExistence type="predicted"/>
<dbReference type="AlphaFoldDB" id="A0A9D7SIY3"/>
<reference evidence="2" key="1">
    <citation type="submission" date="2020-10" db="EMBL/GenBank/DDBJ databases">
        <title>Connecting structure to function with the recovery of over 1000 high-quality activated sludge metagenome-assembled genomes encoding full-length rRNA genes using long-read sequencing.</title>
        <authorList>
            <person name="Singleton C.M."/>
            <person name="Petriglieri F."/>
            <person name="Kristensen J.M."/>
            <person name="Kirkegaard R.H."/>
            <person name="Michaelsen T.Y."/>
            <person name="Andersen M.H."/>
            <person name="Karst S.M."/>
            <person name="Dueholm M.S."/>
            <person name="Nielsen P.H."/>
            <person name="Albertsen M."/>
        </authorList>
    </citation>
    <scope>NUCLEOTIDE SEQUENCE</scope>
    <source>
        <strain evidence="2">Skiv_18-Q3-R9-52_MAXAC.067</strain>
    </source>
</reference>
<evidence type="ECO:0000313" key="3">
    <source>
        <dbReference type="Proteomes" id="UP000886657"/>
    </source>
</evidence>
<organism evidence="2 3">
    <name type="scientific">Candidatus Geothrix skivensis</name>
    <dbReference type="NCBI Taxonomy" id="2954439"/>
    <lineage>
        <taxon>Bacteria</taxon>
        <taxon>Pseudomonadati</taxon>
        <taxon>Acidobacteriota</taxon>
        <taxon>Holophagae</taxon>
        <taxon>Holophagales</taxon>
        <taxon>Holophagaceae</taxon>
        <taxon>Geothrix</taxon>
    </lineage>
</organism>
<evidence type="ECO:0000256" key="1">
    <source>
        <dbReference type="SAM" id="MobiDB-lite"/>
    </source>
</evidence>
<sequence length="144" mass="15255">MTTDRLPDLEGTTLSGRPASFPRDLPEAGLVLIIGFTHEARHDVGAWKTALAAGGIPFLSLPTAAMDTDAGAMESVARAMRAHVPGTVWDQVVQIHRGGEALKQRFGWQADVFAKLVRVTGGGKVEARHDAGPFAEAALRAFLG</sequence>
<protein>
    <submittedName>
        <fullName evidence="2">Uncharacterized protein</fullName>
    </submittedName>
</protein>
<comment type="caution">
    <text evidence="2">The sequence shown here is derived from an EMBL/GenBank/DDBJ whole genome shotgun (WGS) entry which is preliminary data.</text>
</comment>
<gene>
    <name evidence="2" type="ORF">IPP58_12655</name>
</gene>
<dbReference type="Proteomes" id="UP000886657">
    <property type="component" value="Unassembled WGS sequence"/>
</dbReference>
<feature type="region of interest" description="Disordered" evidence="1">
    <location>
        <begin position="1"/>
        <end position="20"/>
    </location>
</feature>
<name>A0A9D7SIY3_9BACT</name>